<keyword evidence="1" id="KW-0732">Signal</keyword>
<proteinExistence type="predicted"/>
<protein>
    <recommendedName>
        <fullName evidence="4">Secreted protein</fullName>
    </recommendedName>
</protein>
<reference evidence="2 3" key="1">
    <citation type="submission" date="2024-02" db="EMBL/GenBank/DDBJ databases">
        <authorList>
            <person name="Daric V."/>
            <person name="Darras S."/>
        </authorList>
    </citation>
    <scope>NUCLEOTIDE SEQUENCE [LARGE SCALE GENOMIC DNA]</scope>
</reference>
<accession>A0ABP0H0L0</accession>
<dbReference type="EMBL" id="CAWYQH010000163">
    <property type="protein sequence ID" value="CAK8697523.1"/>
    <property type="molecule type" value="Genomic_DNA"/>
</dbReference>
<sequence>MKIYCFVCLPLIFIYLETVELTNGSAAGDDMSRLKVERASRQRRNLWQFGIVIQYVQNIESPFPWWALIHLRDYGYFSGCSGQ</sequence>
<organism evidence="2 3">
    <name type="scientific">Clavelina lepadiformis</name>
    <name type="common">Light-bulb sea squirt</name>
    <name type="synonym">Ascidia lepadiformis</name>
    <dbReference type="NCBI Taxonomy" id="159417"/>
    <lineage>
        <taxon>Eukaryota</taxon>
        <taxon>Metazoa</taxon>
        <taxon>Chordata</taxon>
        <taxon>Tunicata</taxon>
        <taxon>Ascidiacea</taxon>
        <taxon>Aplousobranchia</taxon>
        <taxon>Clavelinidae</taxon>
        <taxon>Clavelina</taxon>
    </lineage>
</organism>
<evidence type="ECO:0000313" key="3">
    <source>
        <dbReference type="Proteomes" id="UP001642483"/>
    </source>
</evidence>
<evidence type="ECO:0000256" key="1">
    <source>
        <dbReference type="SAM" id="SignalP"/>
    </source>
</evidence>
<comment type="caution">
    <text evidence="2">The sequence shown here is derived from an EMBL/GenBank/DDBJ whole genome shotgun (WGS) entry which is preliminary data.</text>
</comment>
<feature type="signal peptide" evidence="1">
    <location>
        <begin position="1"/>
        <end position="24"/>
    </location>
</feature>
<dbReference type="Proteomes" id="UP001642483">
    <property type="component" value="Unassembled WGS sequence"/>
</dbReference>
<evidence type="ECO:0000313" key="2">
    <source>
        <dbReference type="EMBL" id="CAK8697523.1"/>
    </source>
</evidence>
<feature type="chain" id="PRO_5046889325" description="Secreted protein" evidence="1">
    <location>
        <begin position="25"/>
        <end position="83"/>
    </location>
</feature>
<evidence type="ECO:0008006" key="4">
    <source>
        <dbReference type="Google" id="ProtNLM"/>
    </source>
</evidence>
<name>A0ABP0H0L0_CLALP</name>
<gene>
    <name evidence="2" type="ORF">CVLEPA_LOCUS30730</name>
</gene>
<keyword evidence="3" id="KW-1185">Reference proteome</keyword>